<reference evidence="2 3" key="1">
    <citation type="journal article" date="2020" name="BMC Genomics">
        <title>Intraspecific diversification of the crop wild relative Brassica cretica Lam. using demographic model selection.</title>
        <authorList>
            <person name="Kioukis A."/>
            <person name="Michalopoulou V.A."/>
            <person name="Briers L."/>
            <person name="Pirintsos S."/>
            <person name="Studholme D.J."/>
            <person name="Pavlidis P."/>
            <person name="Sarris P.F."/>
        </authorList>
    </citation>
    <scope>NUCLEOTIDE SEQUENCE [LARGE SCALE GENOMIC DNA]</scope>
    <source>
        <strain evidence="3">cv. PFS-1207/04</strain>
    </source>
</reference>
<keyword evidence="3" id="KW-1185">Reference proteome</keyword>
<feature type="domain" description="F-box" evidence="1">
    <location>
        <begin position="50"/>
        <end position="96"/>
    </location>
</feature>
<dbReference type="Gene3D" id="1.20.1280.50">
    <property type="match status" value="1"/>
</dbReference>
<dbReference type="PANTHER" id="PTHR47744">
    <property type="entry name" value="OS05G0526300 PROTEIN"/>
    <property type="match status" value="1"/>
</dbReference>
<dbReference type="PANTHER" id="PTHR47744:SF1">
    <property type="entry name" value="OS05G0526300 PROTEIN"/>
    <property type="match status" value="1"/>
</dbReference>
<dbReference type="Proteomes" id="UP000266723">
    <property type="component" value="Unassembled WGS sequence"/>
</dbReference>
<dbReference type="InterPro" id="IPR001810">
    <property type="entry name" value="F-box_dom"/>
</dbReference>
<comment type="caution">
    <text evidence="2">The sequence shown here is derived from an EMBL/GenBank/DDBJ whole genome shotgun (WGS) entry which is preliminary data.</text>
</comment>
<organism evidence="2 3">
    <name type="scientific">Brassica cretica</name>
    <name type="common">Mustard</name>
    <dbReference type="NCBI Taxonomy" id="69181"/>
    <lineage>
        <taxon>Eukaryota</taxon>
        <taxon>Viridiplantae</taxon>
        <taxon>Streptophyta</taxon>
        <taxon>Embryophyta</taxon>
        <taxon>Tracheophyta</taxon>
        <taxon>Spermatophyta</taxon>
        <taxon>Magnoliopsida</taxon>
        <taxon>eudicotyledons</taxon>
        <taxon>Gunneridae</taxon>
        <taxon>Pentapetalae</taxon>
        <taxon>rosids</taxon>
        <taxon>malvids</taxon>
        <taxon>Brassicales</taxon>
        <taxon>Brassicaceae</taxon>
        <taxon>Brassiceae</taxon>
        <taxon>Brassica</taxon>
    </lineage>
</organism>
<accession>A0ABQ7D434</accession>
<name>A0ABQ7D434_BRACR</name>
<evidence type="ECO:0000313" key="2">
    <source>
        <dbReference type="EMBL" id="KAF3566304.1"/>
    </source>
</evidence>
<dbReference type="SUPFAM" id="SSF81383">
    <property type="entry name" value="F-box domain"/>
    <property type="match status" value="1"/>
</dbReference>
<dbReference type="EMBL" id="QGKV02000759">
    <property type="protein sequence ID" value="KAF3566304.1"/>
    <property type="molecule type" value="Genomic_DNA"/>
</dbReference>
<evidence type="ECO:0000313" key="3">
    <source>
        <dbReference type="Proteomes" id="UP000266723"/>
    </source>
</evidence>
<dbReference type="PROSITE" id="PS50181">
    <property type="entry name" value="FBOX"/>
    <property type="match status" value="1"/>
</dbReference>
<gene>
    <name evidence="2" type="ORF">DY000_02016768</name>
</gene>
<dbReference type="InterPro" id="IPR057039">
    <property type="entry name" value="At5g52880_ARM"/>
</dbReference>
<evidence type="ECO:0000259" key="1">
    <source>
        <dbReference type="PROSITE" id="PS50181"/>
    </source>
</evidence>
<dbReference type="Pfam" id="PF24104">
    <property type="entry name" value="At5g52880_ARM"/>
    <property type="match status" value="1"/>
</dbReference>
<dbReference type="Pfam" id="PF12937">
    <property type="entry name" value="F-box-like"/>
    <property type="match status" value="1"/>
</dbReference>
<dbReference type="InterPro" id="IPR036047">
    <property type="entry name" value="F-box-like_dom_sf"/>
</dbReference>
<proteinExistence type="predicted"/>
<dbReference type="SMART" id="SM00256">
    <property type="entry name" value="FBOX"/>
    <property type="match status" value="1"/>
</dbReference>
<sequence length="234" mass="26785">MNTSAAVSAANLLVKSVESAFPKQKKNLAIVEFKQAKVALKRRTKSHDEHIDLPSLPQDILVHIFSFLDVYSLLSSSQVSRSWNQATSEGSLWRSLFDLHFSHKVSIHIHPGFDWREAFKNEYILYKSSKMLRSGRGYCSYCDSVVWHDNLRLYKSSKMLRSGRGYCSYCDSVVWHDNLRCPKKQCRLKSGKKPLDLMLTHQVVNYLLGTTSSSDESDSEDEAVRGLWAYPTLQ</sequence>
<protein>
    <recommendedName>
        <fullName evidence="1">F-box domain-containing protein</fullName>
    </recommendedName>
</protein>